<keyword evidence="2" id="KW-1185">Reference proteome</keyword>
<dbReference type="Proteomes" id="UP001348369">
    <property type="component" value="Chromosome"/>
</dbReference>
<sequence>MQRQRSLVGDVVVAPRRGLGGLRPVPCADRAVNDYLRGGPLPAADLVCSPVHTT</sequence>
<organism evidence="1 2">
    <name type="scientific">Streptomyces scopuliridis</name>
    <dbReference type="NCBI Taxonomy" id="452529"/>
    <lineage>
        <taxon>Bacteria</taxon>
        <taxon>Bacillati</taxon>
        <taxon>Actinomycetota</taxon>
        <taxon>Actinomycetes</taxon>
        <taxon>Kitasatosporales</taxon>
        <taxon>Streptomycetaceae</taxon>
        <taxon>Streptomyces</taxon>
    </lineage>
</organism>
<reference evidence="1" key="1">
    <citation type="submission" date="2022-10" db="EMBL/GenBank/DDBJ databases">
        <title>The complete genomes of actinobacterial strains from the NBC collection.</title>
        <authorList>
            <person name="Joergensen T.S."/>
            <person name="Alvarez Arevalo M."/>
            <person name="Sterndorff E.B."/>
            <person name="Faurdal D."/>
            <person name="Vuksanovic O."/>
            <person name="Mourched A.-S."/>
            <person name="Charusanti P."/>
            <person name="Shaw S."/>
            <person name="Blin K."/>
            <person name="Weber T."/>
        </authorList>
    </citation>
    <scope>NUCLEOTIDE SEQUENCE</scope>
    <source>
        <strain evidence="1">NBC 01771</strain>
    </source>
</reference>
<accession>A0ACD4ZVZ1</accession>
<dbReference type="EMBL" id="CP109109">
    <property type="protein sequence ID" value="WSC01963.1"/>
    <property type="molecule type" value="Genomic_DNA"/>
</dbReference>
<proteinExistence type="predicted"/>
<protein>
    <submittedName>
        <fullName evidence="1">Alpha/beta hydrolase</fullName>
    </submittedName>
</protein>
<name>A0ACD4ZVZ1_9ACTN</name>
<gene>
    <name evidence="1" type="ORF">OG835_36475</name>
</gene>
<evidence type="ECO:0000313" key="2">
    <source>
        <dbReference type="Proteomes" id="UP001348369"/>
    </source>
</evidence>
<evidence type="ECO:0000313" key="1">
    <source>
        <dbReference type="EMBL" id="WSC01963.1"/>
    </source>
</evidence>
<keyword evidence="1" id="KW-0378">Hydrolase</keyword>